<dbReference type="RefSeq" id="WP_115091148.1">
    <property type="nucleotide sequence ID" value="NZ_CP068107.1"/>
</dbReference>
<dbReference type="Proteomes" id="UP000255024">
    <property type="component" value="Unassembled WGS sequence"/>
</dbReference>
<dbReference type="EMBL" id="UGQL01000001">
    <property type="protein sequence ID" value="STZ28233.1"/>
    <property type="molecule type" value="Genomic_DNA"/>
</dbReference>
<dbReference type="AlphaFoldDB" id="A0A378RME8"/>
<reference evidence="1 2" key="1">
    <citation type="submission" date="2018-06" db="EMBL/GenBank/DDBJ databases">
        <authorList>
            <consortium name="Pathogen Informatics"/>
            <person name="Doyle S."/>
        </authorList>
    </citation>
    <scope>NUCLEOTIDE SEQUENCE [LARGE SCALE GENOMIC DNA]</scope>
    <source>
        <strain evidence="1 2">NCTC11179</strain>
    </source>
</reference>
<proteinExistence type="predicted"/>
<evidence type="ECO:0000313" key="2">
    <source>
        <dbReference type="Proteomes" id="UP000255024"/>
    </source>
</evidence>
<gene>
    <name evidence="1" type="ORF">NCTC11179_01775</name>
</gene>
<name>A0A378RME8_MYROD</name>
<accession>A0A378RME8</accession>
<evidence type="ECO:0000313" key="1">
    <source>
        <dbReference type="EMBL" id="STZ28233.1"/>
    </source>
</evidence>
<sequence length="257" mass="29679">MQEKYIECATHGRQSMALLCTHLAHSLHHRTPVGFFEYDTGDTGRPDAWCNTCEEAWNHTQTEADRDQWFIDCQHKLVCVSCWDEAKILNKRASIITFNLLTLEEIQTILEHKEHSKQNFPSVVAFPFPALYKTLVTAIPTVSISSETILYGSVEATLENKESDHPSYWIFAGVGQGDRWLMDEKGQVFFGDHDMSPMQLQPLDIDFQQWLQLAFLIQQLDDWYDAAYDIKQIEVAFTHALNQIHPQLPANYPFEIE</sequence>
<protein>
    <submittedName>
        <fullName evidence="1">Uncharacterized protein</fullName>
    </submittedName>
</protein>
<keyword evidence="2" id="KW-1185">Reference proteome</keyword>
<organism evidence="1 2">
    <name type="scientific">Myroides odoratus</name>
    <name type="common">Flavobacterium odoratum</name>
    <dbReference type="NCBI Taxonomy" id="256"/>
    <lineage>
        <taxon>Bacteria</taxon>
        <taxon>Pseudomonadati</taxon>
        <taxon>Bacteroidota</taxon>
        <taxon>Flavobacteriia</taxon>
        <taxon>Flavobacteriales</taxon>
        <taxon>Flavobacteriaceae</taxon>
        <taxon>Myroides</taxon>
    </lineage>
</organism>